<dbReference type="InterPro" id="IPR010895">
    <property type="entry name" value="CHRD"/>
</dbReference>
<protein>
    <submittedName>
        <fullName evidence="3">CHRD domain-containing protein</fullName>
    </submittedName>
</protein>
<feature type="domain" description="CHRD" evidence="2">
    <location>
        <begin position="26"/>
        <end position="171"/>
    </location>
</feature>
<keyword evidence="1" id="KW-0732">Signal</keyword>
<name>A0A6N9HHK1_9BURK</name>
<dbReference type="AlphaFoldDB" id="A0A6N9HHK1"/>
<reference evidence="3 4" key="1">
    <citation type="submission" date="2019-12" db="EMBL/GenBank/DDBJ databases">
        <title>Novel species isolated from a subtropical stream in China.</title>
        <authorList>
            <person name="Lu H."/>
        </authorList>
    </citation>
    <scope>NUCLEOTIDE SEQUENCE [LARGE SCALE GENOMIC DNA]</scope>
    <source>
        <strain evidence="3 4">DS3</strain>
    </source>
</reference>
<proteinExistence type="predicted"/>
<evidence type="ECO:0000313" key="3">
    <source>
        <dbReference type="EMBL" id="MYN03091.1"/>
    </source>
</evidence>
<dbReference type="SMART" id="SM00754">
    <property type="entry name" value="CHRD"/>
    <property type="match status" value="1"/>
</dbReference>
<accession>A0A6N9HHK1</accession>
<keyword evidence="4" id="KW-1185">Reference proteome</keyword>
<dbReference type="Pfam" id="PF07452">
    <property type="entry name" value="CHRD"/>
    <property type="match status" value="1"/>
</dbReference>
<dbReference type="RefSeq" id="WP_161026066.1">
    <property type="nucleotide sequence ID" value="NZ_WWCJ01000008.1"/>
</dbReference>
<dbReference type="EMBL" id="WWCJ01000008">
    <property type="protein sequence ID" value="MYN03091.1"/>
    <property type="molecule type" value="Genomic_DNA"/>
</dbReference>
<dbReference type="Proteomes" id="UP000448575">
    <property type="component" value="Unassembled WGS sequence"/>
</dbReference>
<evidence type="ECO:0000256" key="1">
    <source>
        <dbReference type="SAM" id="SignalP"/>
    </source>
</evidence>
<comment type="caution">
    <text evidence="3">The sequence shown here is derived from an EMBL/GenBank/DDBJ whole genome shotgun (WGS) entry which is preliminary data.</text>
</comment>
<gene>
    <name evidence="3" type="ORF">GTP41_13355</name>
</gene>
<evidence type="ECO:0000259" key="2">
    <source>
        <dbReference type="SMART" id="SM00754"/>
    </source>
</evidence>
<dbReference type="PROSITE" id="PS51257">
    <property type="entry name" value="PROKAR_LIPOPROTEIN"/>
    <property type="match status" value="1"/>
</dbReference>
<sequence length="198" mass="19931">MKNHLSEGLLAAALLFGCAAAQADPVTFTANLSGAAEAPPNASPATGSVTVVFDIATHYFSIATSFSGLQGNSAAAHIHCCTASPGAGTAGVATMLPTFTGFPASVTDGNYSAVFDTSLASFWNASFINNNGGTTAGAEAALLAAMGAGTSYFNLHSSEYPGGEIRGFLAPVPEPRQAVLLLAGLPLLLLRRRRAPGA</sequence>
<feature type="chain" id="PRO_5026734921" evidence="1">
    <location>
        <begin position="24"/>
        <end position="198"/>
    </location>
</feature>
<evidence type="ECO:0000313" key="4">
    <source>
        <dbReference type="Proteomes" id="UP000448575"/>
    </source>
</evidence>
<organism evidence="3 4">
    <name type="scientific">Pseudoduganella guangdongensis</name>
    <dbReference type="NCBI Taxonomy" id="2692179"/>
    <lineage>
        <taxon>Bacteria</taxon>
        <taxon>Pseudomonadati</taxon>
        <taxon>Pseudomonadota</taxon>
        <taxon>Betaproteobacteria</taxon>
        <taxon>Burkholderiales</taxon>
        <taxon>Oxalobacteraceae</taxon>
        <taxon>Telluria group</taxon>
        <taxon>Pseudoduganella</taxon>
    </lineage>
</organism>
<feature type="signal peptide" evidence="1">
    <location>
        <begin position="1"/>
        <end position="23"/>
    </location>
</feature>